<dbReference type="InterPro" id="IPR036388">
    <property type="entry name" value="WH-like_DNA-bd_sf"/>
</dbReference>
<name>A0A517YKJ1_9BACT</name>
<dbReference type="SUPFAM" id="SSF53850">
    <property type="entry name" value="Periplasmic binding protein-like II"/>
    <property type="match status" value="1"/>
</dbReference>
<keyword evidence="7" id="KW-1185">Reference proteome</keyword>
<feature type="domain" description="HTH lysR-type" evidence="5">
    <location>
        <begin position="1"/>
        <end position="58"/>
    </location>
</feature>
<dbReference type="PANTHER" id="PTHR30346:SF0">
    <property type="entry name" value="HCA OPERON TRANSCRIPTIONAL ACTIVATOR HCAR"/>
    <property type="match status" value="1"/>
</dbReference>
<dbReference type="KEGG" id="aagg:ETAA8_58780"/>
<dbReference type="FunFam" id="1.10.10.10:FF:000001">
    <property type="entry name" value="LysR family transcriptional regulator"/>
    <property type="match status" value="1"/>
</dbReference>
<dbReference type="Gene3D" id="3.40.190.10">
    <property type="entry name" value="Periplasmic binding protein-like II"/>
    <property type="match status" value="2"/>
</dbReference>
<dbReference type="SUPFAM" id="SSF46785">
    <property type="entry name" value="Winged helix' DNA-binding domain"/>
    <property type="match status" value="1"/>
</dbReference>
<reference evidence="6 7" key="1">
    <citation type="submission" date="2019-02" db="EMBL/GenBank/DDBJ databases">
        <title>Deep-cultivation of Planctomycetes and their phenomic and genomic characterization uncovers novel biology.</title>
        <authorList>
            <person name="Wiegand S."/>
            <person name="Jogler M."/>
            <person name="Boedeker C."/>
            <person name="Pinto D."/>
            <person name="Vollmers J."/>
            <person name="Rivas-Marin E."/>
            <person name="Kohn T."/>
            <person name="Peeters S.H."/>
            <person name="Heuer A."/>
            <person name="Rast P."/>
            <person name="Oberbeckmann S."/>
            <person name="Bunk B."/>
            <person name="Jeske O."/>
            <person name="Meyerdierks A."/>
            <person name="Storesund J.E."/>
            <person name="Kallscheuer N."/>
            <person name="Luecker S."/>
            <person name="Lage O.M."/>
            <person name="Pohl T."/>
            <person name="Merkel B.J."/>
            <person name="Hornburger P."/>
            <person name="Mueller R.-W."/>
            <person name="Bruemmer F."/>
            <person name="Labrenz M."/>
            <person name="Spormann A.M."/>
            <person name="Op den Camp H."/>
            <person name="Overmann J."/>
            <person name="Amann R."/>
            <person name="Jetten M.S.M."/>
            <person name="Mascher T."/>
            <person name="Medema M.H."/>
            <person name="Devos D.P."/>
            <person name="Kaster A.-K."/>
            <person name="Ovreas L."/>
            <person name="Rohde M."/>
            <person name="Galperin M.Y."/>
            <person name="Jogler C."/>
        </authorList>
    </citation>
    <scope>NUCLEOTIDE SEQUENCE [LARGE SCALE GENOMIC DNA]</scope>
    <source>
        <strain evidence="6 7">ETA_A8</strain>
    </source>
</reference>
<dbReference type="Gene3D" id="1.10.10.10">
    <property type="entry name" value="Winged helix-like DNA-binding domain superfamily/Winged helix DNA-binding domain"/>
    <property type="match status" value="1"/>
</dbReference>
<dbReference type="Proteomes" id="UP000315017">
    <property type="component" value="Chromosome"/>
</dbReference>
<dbReference type="InterPro" id="IPR000847">
    <property type="entry name" value="LysR_HTH_N"/>
</dbReference>
<evidence type="ECO:0000313" key="6">
    <source>
        <dbReference type="EMBL" id="QDU30730.1"/>
    </source>
</evidence>
<dbReference type="PANTHER" id="PTHR30346">
    <property type="entry name" value="TRANSCRIPTIONAL DUAL REGULATOR HCAR-RELATED"/>
    <property type="match status" value="1"/>
</dbReference>
<dbReference type="PROSITE" id="PS50931">
    <property type="entry name" value="HTH_LYSR"/>
    <property type="match status" value="1"/>
</dbReference>
<evidence type="ECO:0000313" key="7">
    <source>
        <dbReference type="Proteomes" id="UP000315017"/>
    </source>
</evidence>
<proteinExistence type="inferred from homology"/>
<dbReference type="EMBL" id="CP036274">
    <property type="protein sequence ID" value="QDU30730.1"/>
    <property type="molecule type" value="Genomic_DNA"/>
</dbReference>
<dbReference type="GO" id="GO:0003700">
    <property type="term" value="F:DNA-binding transcription factor activity"/>
    <property type="evidence" value="ECO:0007669"/>
    <property type="project" value="InterPro"/>
</dbReference>
<dbReference type="PRINTS" id="PR00039">
    <property type="entry name" value="HTHLYSR"/>
</dbReference>
<dbReference type="InterPro" id="IPR036390">
    <property type="entry name" value="WH_DNA-bd_sf"/>
</dbReference>
<dbReference type="GO" id="GO:0032993">
    <property type="term" value="C:protein-DNA complex"/>
    <property type="evidence" value="ECO:0007669"/>
    <property type="project" value="TreeGrafter"/>
</dbReference>
<dbReference type="GO" id="GO:0003677">
    <property type="term" value="F:DNA binding"/>
    <property type="evidence" value="ECO:0007669"/>
    <property type="project" value="UniProtKB-KW"/>
</dbReference>
<keyword evidence="3" id="KW-0238">DNA-binding</keyword>
<evidence type="ECO:0000259" key="5">
    <source>
        <dbReference type="PROSITE" id="PS50931"/>
    </source>
</evidence>
<gene>
    <name evidence="6" type="primary">oxyR</name>
    <name evidence="6" type="ORF">ETAA8_58780</name>
</gene>
<dbReference type="RefSeq" id="WP_145096675.1">
    <property type="nucleotide sequence ID" value="NZ_CP036274.1"/>
</dbReference>
<sequence>MEITQLRYFLKLAERGNFTRAAEDLLITQPALSRSIAKLEAELGQPVFERHARTVELTDSGKLLLARAEQILTLVDDTVAEITDDGRTGRIRLGTIPTIAPYLLPPLLRGFATKCPQSNVIVYEEVTEKLLQRVLHGEIDLAILALPVPKQYLHVETLFEEELRLVLPVDHPLSKKKQIVLDDLQPYSFVLLDETHCLSNDIVSFCRQRSLQPVSVERTSQLATVQELVSLGHGVSLVPAMACNLDDSPRRIYRHLAGTQPTRTVALVSNPYRFESRLVKLFRDFVKSFRYTMRK</sequence>
<organism evidence="6 7">
    <name type="scientific">Anatilimnocola aggregata</name>
    <dbReference type="NCBI Taxonomy" id="2528021"/>
    <lineage>
        <taxon>Bacteria</taxon>
        <taxon>Pseudomonadati</taxon>
        <taxon>Planctomycetota</taxon>
        <taxon>Planctomycetia</taxon>
        <taxon>Pirellulales</taxon>
        <taxon>Pirellulaceae</taxon>
        <taxon>Anatilimnocola</taxon>
    </lineage>
</organism>
<dbReference type="AlphaFoldDB" id="A0A517YKJ1"/>
<keyword evidence="2" id="KW-0805">Transcription regulation</keyword>
<dbReference type="InterPro" id="IPR005119">
    <property type="entry name" value="LysR_subst-bd"/>
</dbReference>
<evidence type="ECO:0000256" key="3">
    <source>
        <dbReference type="ARBA" id="ARBA00023125"/>
    </source>
</evidence>
<evidence type="ECO:0000256" key="4">
    <source>
        <dbReference type="ARBA" id="ARBA00023163"/>
    </source>
</evidence>
<dbReference type="Pfam" id="PF03466">
    <property type="entry name" value="LysR_substrate"/>
    <property type="match status" value="1"/>
</dbReference>
<protein>
    <submittedName>
        <fullName evidence="6">Hydrogen peroxide-inducible genes activator</fullName>
    </submittedName>
</protein>
<dbReference type="OrthoDB" id="9803735at2"/>
<keyword evidence="4" id="KW-0804">Transcription</keyword>
<comment type="similarity">
    <text evidence="1">Belongs to the LysR transcriptional regulatory family.</text>
</comment>
<accession>A0A517YKJ1</accession>
<evidence type="ECO:0000256" key="1">
    <source>
        <dbReference type="ARBA" id="ARBA00009437"/>
    </source>
</evidence>
<evidence type="ECO:0000256" key="2">
    <source>
        <dbReference type="ARBA" id="ARBA00023015"/>
    </source>
</evidence>
<dbReference type="CDD" id="cd05466">
    <property type="entry name" value="PBP2_LTTR_substrate"/>
    <property type="match status" value="1"/>
</dbReference>
<dbReference type="Pfam" id="PF00126">
    <property type="entry name" value="HTH_1"/>
    <property type="match status" value="1"/>
</dbReference>